<organism evidence="5 6">
    <name type="scientific">Hohaiivirga grylli</name>
    <dbReference type="NCBI Taxonomy" id="3133970"/>
    <lineage>
        <taxon>Bacteria</taxon>
        <taxon>Pseudomonadati</taxon>
        <taxon>Pseudomonadota</taxon>
        <taxon>Alphaproteobacteria</taxon>
        <taxon>Hyphomicrobiales</taxon>
        <taxon>Methylobacteriaceae</taxon>
        <taxon>Hohaiivirga</taxon>
    </lineage>
</organism>
<dbReference type="PRINTS" id="PR00455">
    <property type="entry name" value="HTHTETR"/>
</dbReference>
<sequence>MKEKTKSAVKKPRVSKAARNEDERQQKLQAILDAALEVFSAKGFAATRLEDVAKKAGVAKGTVYLYVSSKHELFEAMIRNSFVPTFDMLEVATAVDGLTLEQLITILIEWFQVEVLKTKRREMLWLILREAKQFPELAHAHHQLIVSRALGILRKRSEAALASGEISHDEVVRFPHLAIAPAIVAIIWTELFNDIEPLDVAGMMQAYRDLLLRSLKGNTP</sequence>
<dbReference type="Pfam" id="PF00440">
    <property type="entry name" value="TetR_N"/>
    <property type="match status" value="1"/>
</dbReference>
<dbReference type="PROSITE" id="PS50977">
    <property type="entry name" value="HTH_TETR_2"/>
    <property type="match status" value="1"/>
</dbReference>
<feature type="compositionally biased region" description="Basic residues" evidence="3">
    <location>
        <begin position="7"/>
        <end position="16"/>
    </location>
</feature>
<protein>
    <submittedName>
        <fullName evidence="5">Helix-turn-helix domain-containing protein</fullName>
    </submittedName>
</protein>
<evidence type="ECO:0000256" key="2">
    <source>
        <dbReference type="PROSITE-ProRule" id="PRU00335"/>
    </source>
</evidence>
<dbReference type="SUPFAM" id="SSF46689">
    <property type="entry name" value="Homeodomain-like"/>
    <property type="match status" value="1"/>
</dbReference>
<proteinExistence type="predicted"/>
<reference evidence="5 6" key="1">
    <citation type="submission" date="2024-04" db="EMBL/GenBank/DDBJ databases">
        <title>A novel species isolated from cricket.</title>
        <authorList>
            <person name="Wang H.-C."/>
        </authorList>
    </citation>
    <scope>NUCLEOTIDE SEQUENCE [LARGE SCALE GENOMIC DNA]</scope>
    <source>
        <strain evidence="5 6">WL0021</strain>
    </source>
</reference>
<dbReference type="Gene3D" id="1.10.357.10">
    <property type="entry name" value="Tetracycline Repressor, domain 2"/>
    <property type="match status" value="1"/>
</dbReference>
<accession>A0ABV0BFM7</accession>
<dbReference type="RefSeq" id="WP_346335758.1">
    <property type="nucleotide sequence ID" value="NZ_JBBYXI010000001.1"/>
</dbReference>
<dbReference type="SUPFAM" id="SSF48498">
    <property type="entry name" value="Tetracyclin repressor-like, C-terminal domain"/>
    <property type="match status" value="1"/>
</dbReference>
<feature type="DNA-binding region" description="H-T-H motif" evidence="2">
    <location>
        <begin position="48"/>
        <end position="67"/>
    </location>
</feature>
<dbReference type="InterPro" id="IPR050109">
    <property type="entry name" value="HTH-type_TetR-like_transc_reg"/>
</dbReference>
<gene>
    <name evidence="5" type="ORF">WJT86_01695</name>
</gene>
<comment type="caution">
    <text evidence="5">The sequence shown here is derived from an EMBL/GenBank/DDBJ whole genome shotgun (WGS) entry which is preliminary data.</text>
</comment>
<evidence type="ECO:0000256" key="1">
    <source>
        <dbReference type="ARBA" id="ARBA00023125"/>
    </source>
</evidence>
<evidence type="ECO:0000313" key="6">
    <source>
        <dbReference type="Proteomes" id="UP001418637"/>
    </source>
</evidence>
<feature type="domain" description="HTH tetR-type" evidence="4">
    <location>
        <begin position="25"/>
        <end position="85"/>
    </location>
</feature>
<evidence type="ECO:0000259" key="4">
    <source>
        <dbReference type="PROSITE" id="PS50977"/>
    </source>
</evidence>
<keyword evidence="1 2" id="KW-0238">DNA-binding</keyword>
<dbReference type="Proteomes" id="UP001418637">
    <property type="component" value="Unassembled WGS sequence"/>
</dbReference>
<evidence type="ECO:0000313" key="5">
    <source>
        <dbReference type="EMBL" id="MEN3929773.1"/>
    </source>
</evidence>
<dbReference type="InterPro" id="IPR001647">
    <property type="entry name" value="HTH_TetR"/>
</dbReference>
<dbReference type="PANTHER" id="PTHR30055:SF223">
    <property type="entry name" value="HTH-TYPE TRANSCRIPTIONAL REGULATOR UIDR"/>
    <property type="match status" value="1"/>
</dbReference>
<dbReference type="InterPro" id="IPR036271">
    <property type="entry name" value="Tet_transcr_reg_TetR-rel_C_sf"/>
</dbReference>
<keyword evidence="6" id="KW-1185">Reference proteome</keyword>
<evidence type="ECO:0000256" key="3">
    <source>
        <dbReference type="SAM" id="MobiDB-lite"/>
    </source>
</evidence>
<dbReference type="InterPro" id="IPR009057">
    <property type="entry name" value="Homeodomain-like_sf"/>
</dbReference>
<dbReference type="EMBL" id="JBBYXI010000001">
    <property type="protein sequence ID" value="MEN3929773.1"/>
    <property type="molecule type" value="Genomic_DNA"/>
</dbReference>
<name>A0ABV0BFM7_9HYPH</name>
<dbReference type="PANTHER" id="PTHR30055">
    <property type="entry name" value="HTH-TYPE TRANSCRIPTIONAL REGULATOR RUTR"/>
    <property type="match status" value="1"/>
</dbReference>
<feature type="region of interest" description="Disordered" evidence="3">
    <location>
        <begin position="1"/>
        <end position="22"/>
    </location>
</feature>